<dbReference type="EMBL" id="JRKL02009734">
    <property type="protein sequence ID" value="KAF3946207.1"/>
    <property type="molecule type" value="Genomic_DNA"/>
</dbReference>
<protein>
    <submittedName>
        <fullName evidence="2">Uncharacterized protein</fullName>
    </submittedName>
</protein>
<dbReference type="Proteomes" id="UP000737018">
    <property type="component" value="Unassembled WGS sequence"/>
</dbReference>
<evidence type="ECO:0000313" key="2">
    <source>
        <dbReference type="EMBL" id="KAF3946207.1"/>
    </source>
</evidence>
<sequence>MDVQRRARGGLSSGQNRAKSFNEIAGVGKGRGRDESKQNKAESQQHRAESQWIMARRPLCHLQYPVAYLSLLQRILPAACFESTVQCPENTAGAVVPSPSPGRHAPTRSRHMSSSSSPSTTDGFGTGIPVPSPQSFSLGYGSILPTSLAYIVPSTKGCSPWTPNAVMSTTGRGRHLILLIFKGRWGRTGHHAMCGARPAAGPYLQLSRF</sequence>
<dbReference type="PANTHER" id="PTHR33047:SF42">
    <property type="entry name" value="PROTEIN TAR1"/>
    <property type="match status" value="1"/>
</dbReference>
<gene>
    <name evidence="2" type="ORF">CMV_027499</name>
</gene>
<evidence type="ECO:0000256" key="1">
    <source>
        <dbReference type="SAM" id="MobiDB-lite"/>
    </source>
</evidence>
<proteinExistence type="predicted"/>
<feature type="region of interest" description="Disordered" evidence="1">
    <location>
        <begin position="1"/>
        <end position="49"/>
    </location>
</feature>
<feature type="compositionally biased region" description="Low complexity" evidence="1">
    <location>
        <begin position="112"/>
        <end position="121"/>
    </location>
</feature>
<dbReference type="InterPro" id="IPR052997">
    <property type="entry name" value="RRT15-like"/>
</dbReference>
<organism evidence="2 3">
    <name type="scientific">Castanea mollissima</name>
    <name type="common">Chinese chestnut</name>
    <dbReference type="NCBI Taxonomy" id="60419"/>
    <lineage>
        <taxon>Eukaryota</taxon>
        <taxon>Viridiplantae</taxon>
        <taxon>Streptophyta</taxon>
        <taxon>Embryophyta</taxon>
        <taxon>Tracheophyta</taxon>
        <taxon>Spermatophyta</taxon>
        <taxon>Magnoliopsida</taxon>
        <taxon>eudicotyledons</taxon>
        <taxon>Gunneridae</taxon>
        <taxon>Pentapetalae</taxon>
        <taxon>rosids</taxon>
        <taxon>fabids</taxon>
        <taxon>Fagales</taxon>
        <taxon>Fagaceae</taxon>
        <taxon>Castanea</taxon>
    </lineage>
</organism>
<dbReference type="OrthoDB" id="1595177at2759"/>
<evidence type="ECO:0000313" key="3">
    <source>
        <dbReference type="Proteomes" id="UP000737018"/>
    </source>
</evidence>
<reference evidence="2" key="1">
    <citation type="submission" date="2020-03" db="EMBL/GenBank/DDBJ databases">
        <title>Castanea mollissima Vanexum genome sequencing.</title>
        <authorList>
            <person name="Staton M."/>
        </authorList>
    </citation>
    <scope>NUCLEOTIDE SEQUENCE</scope>
    <source>
        <tissue evidence="2">Leaf</tissue>
    </source>
</reference>
<keyword evidence="3" id="KW-1185">Reference proteome</keyword>
<dbReference type="AlphaFoldDB" id="A0A8J4Q9Q7"/>
<feature type="region of interest" description="Disordered" evidence="1">
    <location>
        <begin position="91"/>
        <end position="128"/>
    </location>
</feature>
<accession>A0A8J4Q9Q7</accession>
<comment type="caution">
    <text evidence="2">The sequence shown here is derived from an EMBL/GenBank/DDBJ whole genome shotgun (WGS) entry which is preliminary data.</text>
</comment>
<feature type="compositionally biased region" description="Basic and acidic residues" evidence="1">
    <location>
        <begin position="31"/>
        <end position="49"/>
    </location>
</feature>
<dbReference type="PANTHER" id="PTHR33047">
    <property type="entry name" value="PROTEIN TAR1"/>
    <property type="match status" value="1"/>
</dbReference>
<name>A0A8J4Q9Q7_9ROSI</name>